<dbReference type="RefSeq" id="XP_029635008.1">
    <property type="nucleotide sequence ID" value="XM_029779148.1"/>
</dbReference>
<dbReference type="PANTHER" id="PTHR45913:SF19">
    <property type="entry name" value="LOW QUALITY PROTEIN: ZINC FINGER BED DOMAIN-CONTAINING PROTEIN 5-LIKE"/>
    <property type="match status" value="1"/>
</dbReference>
<name>A0A6P7SA94_9MOLL</name>
<feature type="compositionally biased region" description="Basic residues" evidence="1">
    <location>
        <begin position="1"/>
        <end position="10"/>
    </location>
</feature>
<dbReference type="Proteomes" id="UP000515154">
    <property type="component" value="Linkage group LG4"/>
</dbReference>
<proteinExistence type="predicted"/>
<evidence type="ECO:0000313" key="2">
    <source>
        <dbReference type="Proteomes" id="UP000515154"/>
    </source>
</evidence>
<dbReference type="KEGG" id="osn:115210545"/>
<sequence>MDRFPKKKKLKLDTDEETQGLRHSVEAAATASDAASSKLPRNDGINPQLKVRQYCENYIALGFTWTGNPDCSSPLCTVSGEKLANSAMAPAKLKRHLTTKHPDSSGKNEQYFKRELAFNKRQVSMFAKKFKLSDKGQEASYAVAEIVARKMKFHTIAETVILPACQEIVRIMFGEDAVSELNKIPLSDNIIKYCGLNWKNCVGICTNGAPAMTGCLKGFVPIAQKQNPNIIHTHCFIHREALVAKNLGPELKSALDMGTEKAVYDAKRI</sequence>
<dbReference type="AlphaFoldDB" id="A0A6P7SA94"/>
<protein>
    <submittedName>
        <fullName evidence="3">Zinc finger BED domain-containing protein 5-like</fullName>
    </submittedName>
</protein>
<accession>A0A6P7SA94</accession>
<keyword evidence="2" id="KW-1185">Reference proteome</keyword>
<organism evidence="2 3">
    <name type="scientific">Octopus sinensis</name>
    <name type="common">East Asian common octopus</name>
    <dbReference type="NCBI Taxonomy" id="2607531"/>
    <lineage>
        <taxon>Eukaryota</taxon>
        <taxon>Metazoa</taxon>
        <taxon>Spiralia</taxon>
        <taxon>Lophotrochozoa</taxon>
        <taxon>Mollusca</taxon>
        <taxon>Cephalopoda</taxon>
        <taxon>Coleoidea</taxon>
        <taxon>Octopodiformes</taxon>
        <taxon>Octopoda</taxon>
        <taxon>Incirrata</taxon>
        <taxon>Octopodidae</taxon>
        <taxon>Octopus</taxon>
    </lineage>
</organism>
<evidence type="ECO:0000256" key="1">
    <source>
        <dbReference type="SAM" id="MobiDB-lite"/>
    </source>
</evidence>
<feature type="region of interest" description="Disordered" evidence="1">
    <location>
        <begin position="1"/>
        <end position="22"/>
    </location>
</feature>
<evidence type="ECO:0000313" key="3">
    <source>
        <dbReference type="RefSeq" id="XP_029635008.1"/>
    </source>
</evidence>
<dbReference type="PANTHER" id="PTHR45913">
    <property type="entry name" value="EPM2A-INTERACTING PROTEIN 1"/>
    <property type="match status" value="1"/>
</dbReference>
<reference evidence="3" key="1">
    <citation type="submission" date="2025-08" db="UniProtKB">
        <authorList>
            <consortium name="RefSeq"/>
        </authorList>
    </citation>
    <scope>IDENTIFICATION</scope>
</reference>
<gene>
    <name evidence="3" type="primary">LOC115210545</name>
</gene>